<dbReference type="Pfam" id="PF03611">
    <property type="entry name" value="EIIC-GAT"/>
    <property type="match status" value="1"/>
</dbReference>
<evidence type="ECO:0000256" key="5">
    <source>
        <dbReference type="ARBA" id="ARBA00022683"/>
    </source>
</evidence>
<keyword evidence="4" id="KW-0762">Sugar transport</keyword>
<evidence type="ECO:0000256" key="2">
    <source>
        <dbReference type="ARBA" id="ARBA00022448"/>
    </source>
</evidence>
<keyword evidence="5" id="KW-0598">Phosphotransferase system</keyword>
<comment type="subcellular location">
    <subcellularLocation>
        <location evidence="1">Cell membrane</location>
        <topology evidence="1">Multi-pass membrane protein</topology>
    </subcellularLocation>
</comment>
<feature type="transmembrane region" description="Helical" evidence="9">
    <location>
        <begin position="136"/>
        <end position="163"/>
    </location>
</feature>
<evidence type="ECO:0000256" key="6">
    <source>
        <dbReference type="ARBA" id="ARBA00022692"/>
    </source>
</evidence>
<evidence type="ECO:0000256" key="3">
    <source>
        <dbReference type="ARBA" id="ARBA00022475"/>
    </source>
</evidence>
<comment type="caution">
    <text evidence="11">The sequence shown here is derived from an EMBL/GenBank/DDBJ whole genome shotgun (WGS) entry which is preliminary data.</text>
</comment>
<reference evidence="12" key="1">
    <citation type="submission" date="2018-09" db="EMBL/GenBank/DDBJ databases">
        <title>Draft Genome Sequence of Mediterraneibacter sp. KCTC 15684.</title>
        <authorList>
            <person name="Kim J.S."/>
            <person name="Han K.I."/>
            <person name="Suh M.K."/>
            <person name="Lee K.C."/>
            <person name="Eom M.K."/>
            <person name="Lee J.H."/>
            <person name="Park S.H."/>
            <person name="Kang S.W."/>
            <person name="Park J.E."/>
            <person name="Oh B.S."/>
            <person name="Yu S.Y."/>
            <person name="Choi S.H."/>
            <person name="Lee D.H."/>
            <person name="Yoon H."/>
            <person name="Kim B."/>
            <person name="Yang S.J."/>
            <person name="Lee J.S."/>
        </authorList>
    </citation>
    <scope>NUCLEOTIDE SEQUENCE [LARGE SCALE GENOMIC DNA]</scope>
    <source>
        <strain evidence="12">KCTC 15684</strain>
    </source>
</reference>
<feature type="transmembrane region" description="Helical" evidence="9">
    <location>
        <begin position="183"/>
        <end position="203"/>
    </location>
</feature>
<evidence type="ECO:0000256" key="8">
    <source>
        <dbReference type="ARBA" id="ARBA00023136"/>
    </source>
</evidence>
<feature type="transmembrane region" description="Helical" evidence="9">
    <location>
        <begin position="418"/>
        <end position="442"/>
    </location>
</feature>
<dbReference type="PANTHER" id="PTHR37324">
    <property type="entry name" value="PTS SYSTEM GALACTITOL-SPECIFIC EIIC COMPONENT"/>
    <property type="match status" value="1"/>
</dbReference>
<evidence type="ECO:0000256" key="7">
    <source>
        <dbReference type="ARBA" id="ARBA00022989"/>
    </source>
</evidence>
<evidence type="ECO:0000259" key="10">
    <source>
        <dbReference type="PROSITE" id="PS51104"/>
    </source>
</evidence>
<dbReference type="EMBL" id="BHGK01000001">
    <property type="protein sequence ID" value="GCA67154.1"/>
    <property type="molecule type" value="Genomic_DNA"/>
</dbReference>
<evidence type="ECO:0000313" key="11">
    <source>
        <dbReference type="EMBL" id="GCA67154.1"/>
    </source>
</evidence>
<keyword evidence="12" id="KW-1185">Reference proteome</keyword>
<proteinExistence type="predicted"/>
<keyword evidence="7 9" id="KW-1133">Transmembrane helix</keyword>
<gene>
    <name evidence="11" type="primary">sgcC</name>
    <name evidence="11" type="ORF">KGMB01110_15900</name>
</gene>
<evidence type="ECO:0000313" key="12">
    <source>
        <dbReference type="Proteomes" id="UP000265643"/>
    </source>
</evidence>
<feature type="transmembrane region" description="Helical" evidence="9">
    <location>
        <begin position="301"/>
        <end position="332"/>
    </location>
</feature>
<feature type="transmembrane region" description="Helical" evidence="9">
    <location>
        <begin position="6"/>
        <end position="31"/>
    </location>
</feature>
<protein>
    <submittedName>
        <fullName evidence="11">PTS system EIIC permease component</fullName>
    </submittedName>
</protein>
<dbReference type="GO" id="GO:0015577">
    <property type="term" value="F:galactitol transmembrane transporter activity"/>
    <property type="evidence" value="ECO:0007669"/>
    <property type="project" value="InterPro"/>
</dbReference>
<keyword evidence="2" id="KW-0813">Transport</keyword>
<accession>A0A391NZW0</accession>
<dbReference type="Proteomes" id="UP000265643">
    <property type="component" value="Unassembled WGS sequence"/>
</dbReference>
<keyword evidence="3" id="KW-1003">Cell membrane</keyword>
<dbReference type="GO" id="GO:0009401">
    <property type="term" value="P:phosphoenolpyruvate-dependent sugar phosphotransferase system"/>
    <property type="evidence" value="ECO:0007669"/>
    <property type="project" value="UniProtKB-KW"/>
</dbReference>
<dbReference type="InterPro" id="IPR013014">
    <property type="entry name" value="PTS_EIIC_2"/>
</dbReference>
<dbReference type="PANTHER" id="PTHR37324:SF2">
    <property type="entry name" value="PTS SYSTEM GALACTITOL-SPECIFIC EIIC COMPONENT"/>
    <property type="match status" value="1"/>
</dbReference>
<dbReference type="InterPro" id="IPR013853">
    <property type="entry name" value="EIIC-GAT"/>
</dbReference>
<evidence type="ECO:0000256" key="4">
    <source>
        <dbReference type="ARBA" id="ARBA00022597"/>
    </source>
</evidence>
<dbReference type="GO" id="GO:0005886">
    <property type="term" value="C:plasma membrane"/>
    <property type="evidence" value="ECO:0007669"/>
    <property type="project" value="UniProtKB-SubCell"/>
</dbReference>
<keyword evidence="6 9" id="KW-0812">Transmembrane</keyword>
<organism evidence="11 12">
    <name type="scientific">Mediterraneibacter butyricigenes</name>
    <dbReference type="NCBI Taxonomy" id="2316025"/>
    <lineage>
        <taxon>Bacteria</taxon>
        <taxon>Bacillati</taxon>
        <taxon>Bacillota</taxon>
        <taxon>Clostridia</taxon>
        <taxon>Lachnospirales</taxon>
        <taxon>Lachnospiraceae</taxon>
        <taxon>Mediterraneibacter</taxon>
    </lineage>
</organism>
<sequence length="468" mass="50264">MEFIIGFFTAISGLGKTLMIPMMITIIALIIRVPFSKALKSGITVGIGLTGLTLTMSLVTTYVGPIINVMVEKFGLKLTYVDVGWTAVSGIAYSTVVGAFIIPFTLLINVIVLALKGTKTLNIDIWNYWKYALAGSLVYLLTGSLVASFLAATVYIVACLVIADRTAELVQEFFGIPGISIPQGSAAGSVLICLLVEKVFNIFSSIFSRNKEKESTDWAAKINNNKVLQTINDPIYVGLAIGTFLALLGGYNLKGALEVGMYMAALMFILPRMASILMEGLTPISAAAKEFMGKKYKGQQFYIGMDSAIIIGHPTTLAVGLLSIPILLVLALLPGNKLIPMAGLATLAYFGVMATPIHKGKFFRTLVSQTVILTFCMYLGSYFAPLITEHALNAGTAVPEGAGGITSMSANVFEFLTYFLFKLGTIPGACISIAIVAVLIIWNRKYIAGKDNFTTQEFVSAEASDYKK</sequence>
<feature type="transmembrane region" description="Helical" evidence="9">
    <location>
        <begin position="91"/>
        <end position="115"/>
    </location>
</feature>
<evidence type="ECO:0000256" key="9">
    <source>
        <dbReference type="SAM" id="Phobius"/>
    </source>
</evidence>
<keyword evidence="8 9" id="KW-0472">Membrane</keyword>
<dbReference type="PROSITE" id="PS51104">
    <property type="entry name" value="PTS_EIIC_TYPE_2"/>
    <property type="match status" value="1"/>
</dbReference>
<dbReference type="RefSeq" id="WP_119297982.1">
    <property type="nucleotide sequence ID" value="NZ_BHGK01000001.1"/>
</dbReference>
<name>A0A391NZW0_9FIRM</name>
<feature type="transmembrane region" description="Helical" evidence="9">
    <location>
        <begin position="338"/>
        <end position="355"/>
    </location>
</feature>
<dbReference type="PIRSF" id="PIRSF006304">
    <property type="entry name" value="GatC"/>
    <property type="match status" value="1"/>
</dbReference>
<evidence type="ECO:0000256" key="1">
    <source>
        <dbReference type="ARBA" id="ARBA00004651"/>
    </source>
</evidence>
<feature type="domain" description="PTS EIIC type-2" evidence="10">
    <location>
        <begin position="8"/>
        <end position="449"/>
    </location>
</feature>
<dbReference type="InterPro" id="IPR004703">
    <property type="entry name" value="PTS_sugar-sp_permease"/>
</dbReference>
<feature type="transmembrane region" description="Helical" evidence="9">
    <location>
        <begin position="362"/>
        <end position="384"/>
    </location>
</feature>
<dbReference type="AlphaFoldDB" id="A0A391NZW0"/>
<feature type="transmembrane region" description="Helical" evidence="9">
    <location>
        <begin position="235"/>
        <end position="253"/>
    </location>
</feature>
<feature type="transmembrane region" description="Helical" evidence="9">
    <location>
        <begin position="259"/>
        <end position="281"/>
    </location>
</feature>
<feature type="transmembrane region" description="Helical" evidence="9">
    <location>
        <begin position="43"/>
        <end position="71"/>
    </location>
</feature>